<dbReference type="Proteomes" id="UP000037660">
    <property type="component" value="Unassembled WGS sequence"/>
</dbReference>
<dbReference type="Pfam" id="PF03781">
    <property type="entry name" value="FGE-sulfatase"/>
    <property type="match status" value="1"/>
</dbReference>
<dbReference type="InterPro" id="IPR051043">
    <property type="entry name" value="Sulfatase_Mod_Factor_Kinase"/>
</dbReference>
<reference evidence="3" key="1">
    <citation type="submission" date="2015-07" db="EMBL/GenBank/DDBJ databases">
        <title>Discovery of a poly(ethylene terephthalate assimilation.</title>
        <authorList>
            <person name="Yoshida S."/>
            <person name="Hiraga K."/>
            <person name="Takehana T."/>
            <person name="Taniguchi I."/>
            <person name="Yamaji H."/>
            <person name="Maeda Y."/>
            <person name="Toyohara K."/>
            <person name="Miyamoto K."/>
            <person name="Kimura Y."/>
            <person name="Oda K."/>
        </authorList>
    </citation>
    <scope>NUCLEOTIDE SEQUENCE [LARGE SCALE GENOMIC DNA]</scope>
    <source>
        <strain evidence="3">NBRC 110686 / TISTR 2288 / 201-F6</strain>
    </source>
</reference>
<dbReference type="Gene3D" id="3.90.1580.10">
    <property type="entry name" value="paralog of FGE (formylglycine-generating enzyme)"/>
    <property type="match status" value="1"/>
</dbReference>
<sequence>MQDVISSQLIHTPQVRRAGADWLSLALMDARNHTLRWAAEFERAEQAAGDGGAAWAGLAAGEPEVDAPRWLFGHVGWFQEAWIARNVQRRRGTRCDPAVARLSSIEAEADARFDPTQVPPARRGRLRLPDWQALRQYLADTIEVTLELLSGAEHDDDALYFYRLALLHEDACGEAFAVAAQALGVGPAGTVAGGPWPQWQGLAERAPLAFPATRWTLGSPDGGFLFDNERGPHELRVPAFEIDAAPVTWGQFAEFVEDGGYDEAGCWSAEGWAWLQRDGRRTPRHVQQMRQGVLLRRFGRDTRVPLTQTAVHVNAHEAEAWCRWAGRRLPGEAEWELAAHQGASRGFRWGEAWEWTATTFRPYPGFEPHPWRAGSEPRFHTHRAMRGASPATRGRLRDPKLRRARLPHDDSGFFGFRSCAA</sequence>
<keyword evidence="3" id="KW-1185">Reference proteome</keyword>
<dbReference type="SUPFAM" id="SSF56436">
    <property type="entry name" value="C-type lectin-like"/>
    <property type="match status" value="1"/>
</dbReference>
<dbReference type="GO" id="GO:0016301">
    <property type="term" value="F:kinase activity"/>
    <property type="evidence" value="ECO:0007669"/>
    <property type="project" value="UniProtKB-KW"/>
</dbReference>
<dbReference type="RefSeq" id="WP_054020108.1">
    <property type="nucleotide sequence ID" value="NZ_BBYR01000031.1"/>
</dbReference>
<keyword evidence="2" id="KW-0418">Kinase</keyword>
<evidence type="ECO:0000259" key="1">
    <source>
        <dbReference type="Pfam" id="PF03781"/>
    </source>
</evidence>
<dbReference type="EMBL" id="BBYR01000031">
    <property type="protein sequence ID" value="GAP36088.1"/>
    <property type="molecule type" value="Genomic_DNA"/>
</dbReference>
<dbReference type="PANTHER" id="PTHR23150">
    <property type="entry name" value="SULFATASE MODIFYING FACTOR 1, 2"/>
    <property type="match status" value="1"/>
</dbReference>
<dbReference type="InterPro" id="IPR005532">
    <property type="entry name" value="SUMF_dom"/>
</dbReference>
<organism evidence="2 3">
    <name type="scientific">Piscinibacter sakaiensis</name>
    <name type="common">Ideonella sakaiensis</name>
    <dbReference type="NCBI Taxonomy" id="1547922"/>
    <lineage>
        <taxon>Bacteria</taxon>
        <taxon>Pseudomonadati</taxon>
        <taxon>Pseudomonadota</taxon>
        <taxon>Betaproteobacteria</taxon>
        <taxon>Burkholderiales</taxon>
        <taxon>Sphaerotilaceae</taxon>
        <taxon>Piscinibacter</taxon>
    </lineage>
</organism>
<evidence type="ECO:0000313" key="3">
    <source>
        <dbReference type="Proteomes" id="UP000037660"/>
    </source>
</evidence>
<dbReference type="InterPro" id="IPR042095">
    <property type="entry name" value="SUMF_sf"/>
</dbReference>
<dbReference type="STRING" id="1547922.ISF6_1928"/>
<protein>
    <submittedName>
        <fullName evidence="2">Serine/threonine kinase</fullName>
    </submittedName>
</protein>
<proteinExistence type="predicted"/>
<feature type="domain" description="Sulfatase-modifying factor enzyme-like" evidence="1">
    <location>
        <begin position="218"/>
        <end position="351"/>
    </location>
</feature>
<reference evidence="2 3" key="2">
    <citation type="journal article" date="2016" name="Science">
        <title>A bacterium that degrades and assimilates poly(ethylene terephthalate).</title>
        <authorList>
            <person name="Yoshida S."/>
            <person name="Hiraga K."/>
            <person name="Takehana T."/>
            <person name="Taniguchi I."/>
            <person name="Yamaji H."/>
            <person name="Maeda Y."/>
            <person name="Toyohara K."/>
            <person name="Miyamoto K."/>
            <person name="Kimura Y."/>
            <person name="Oda K."/>
        </authorList>
    </citation>
    <scope>NUCLEOTIDE SEQUENCE [LARGE SCALE GENOMIC DNA]</scope>
    <source>
        <strain evidence="3">NBRC 110686 / TISTR 2288 / 201-F6</strain>
    </source>
</reference>
<dbReference type="PANTHER" id="PTHR23150:SF36">
    <property type="entry name" value="HERCYNINE OXYGENASE"/>
    <property type="match status" value="1"/>
</dbReference>
<gene>
    <name evidence="2" type="ORF">ISF6_1928</name>
</gene>
<dbReference type="AlphaFoldDB" id="A0A0K8P0C9"/>
<accession>A0A0K8P0C9</accession>
<name>A0A0K8P0C9_PISS1</name>
<keyword evidence="2" id="KW-0808">Transferase</keyword>
<comment type="caution">
    <text evidence="2">The sequence shown here is derived from an EMBL/GenBank/DDBJ whole genome shotgun (WGS) entry which is preliminary data.</text>
</comment>
<evidence type="ECO:0000313" key="2">
    <source>
        <dbReference type="EMBL" id="GAP36088.1"/>
    </source>
</evidence>
<dbReference type="InterPro" id="IPR016187">
    <property type="entry name" value="CTDL_fold"/>
</dbReference>